<dbReference type="VEuPathDB" id="TriTrypDB:LdBPK_311170.1"/>
<evidence type="ECO:0000256" key="2">
    <source>
        <dbReference type="ARBA" id="ARBA00022737"/>
    </source>
</evidence>
<dbReference type="InterPro" id="IPR050836">
    <property type="entry name" value="SDS22/Internalin_LRR"/>
</dbReference>
<evidence type="ECO:0000313" key="4">
    <source>
        <dbReference type="Proteomes" id="UP000274082"/>
    </source>
</evidence>
<dbReference type="OrthoDB" id="264571at2759"/>
<protein>
    <submittedName>
        <fullName evidence="3">Uncharacterized protein</fullName>
    </submittedName>
</protein>
<dbReference type="PANTHER" id="PTHR46652:SF3">
    <property type="entry name" value="LEUCINE-RICH REPEAT-CONTAINING PROTEIN 9"/>
    <property type="match status" value="1"/>
</dbReference>
<sequence length="629" mass="68717">MAKGSAGMSAAATSAVGVGGSRRSIEQLSRAAVTDMLQYTPHIPSICCAAAHPYLRYAREAVAGTRVAEGSAHHRSDLYVCWDWTTNYEYHSLSGAEEELEADLRQLGWWLTRPFTEDGKPMTMEVNVKREASYHPPLPSTPSATATATKAPPAGFESILRILTQPPFQRTDVGISCLRSLIVTPNRKEVSKTAIELIGQLTHLEKLESFTQFLALPLPSLTSVSVLRLHNVRALTSLEPLVPLSGLKRISLCRCASLHSLAALSQLRELNELRLSDCRVLDARGNYSACRRLTSVSMRWCGAVLHVGDLATLPNLRDLDCSYSGVRDLESLKQCLQLRRLCLRGCHSIHELFHAMDTSAALLKPPGGVAATEISRAFLDRVAAPAIVDEHVSLSAANKLTLTGDASTPPAGTVLYLVLSITMPSPASSFSQLEELDVGESSLVSLSGLPQCAPELRHLTVRECQQLHSLSPLGELLKLTSVDASFSGVDDLEGLSESVSLQYVNLRNCVRLRTAASLARVRSLREIDLSAANQNCIICVCNRELDTRNESTGGHCVRRRRSEPLRQRLLMLSGPVGGVGDMHIDTAVTQRSSLRLLQHRVLRQEAEALLRQPLEQVLATEARPQEAMW</sequence>
<organism evidence="3 4">
    <name type="scientific">Leishmania donovani</name>
    <dbReference type="NCBI Taxonomy" id="5661"/>
    <lineage>
        <taxon>Eukaryota</taxon>
        <taxon>Discoba</taxon>
        <taxon>Euglenozoa</taxon>
        <taxon>Kinetoplastea</taxon>
        <taxon>Metakinetoplastina</taxon>
        <taxon>Trypanosomatida</taxon>
        <taxon>Trypanosomatidae</taxon>
        <taxon>Leishmaniinae</taxon>
        <taxon>Leishmania</taxon>
    </lineage>
</organism>
<evidence type="ECO:0000256" key="1">
    <source>
        <dbReference type="ARBA" id="ARBA00022614"/>
    </source>
</evidence>
<keyword evidence="2" id="KW-0677">Repeat</keyword>
<keyword evidence="4" id="KW-1185">Reference proteome</keyword>
<evidence type="ECO:0000313" key="3">
    <source>
        <dbReference type="EMBL" id="AYU81313.1"/>
    </source>
</evidence>
<dbReference type="Proteomes" id="UP000274082">
    <property type="component" value="Chromosome 31"/>
</dbReference>
<dbReference type="Gene3D" id="3.80.10.10">
    <property type="entry name" value="Ribonuclease Inhibitor"/>
    <property type="match status" value="2"/>
</dbReference>
<name>A0A3Q8ISJ9_LEIDO</name>
<dbReference type="AlphaFoldDB" id="A0A3Q8ISJ9"/>
<dbReference type="VEuPathDB" id="TriTrypDB:LdCL_310018400"/>
<proteinExistence type="predicted"/>
<dbReference type="VEuPathDB" id="TriTrypDB:LDHU3_31.1920"/>
<dbReference type="SUPFAM" id="SSF52058">
    <property type="entry name" value="L domain-like"/>
    <property type="match status" value="1"/>
</dbReference>
<dbReference type="EMBL" id="CP029530">
    <property type="protein sequence ID" value="AYU81313.1"/>
    <property type="molecule type" value="Genomic_DNA"/>
</dbReference>
<dbReference type="InterPro" id="IPR032675">
    <property type="entry name" value="LRR_dom_sf"/>
</dbReference>
<dbReference type="PANTHER" id="PTHR46652">
    <property type="entry name" value="LEUCINE-RICH REPEAT AND IQ DOMAIN-CONTAINING PROTEIN 1-RELATED"/>
    <property type="match status" value="1"/>
</dbReference>
<keyword evidence="1" id="KW-0433">Leucine-rich repeat</keyword>
<accession>A0A3Q8ISJ9</accession>
<reference evidence="3 4" key="1">
    <citation type="journal article" date="2018" name="Sci. Rep.">
        <title>A complete Leishmania donovani reference genome identifies novel genetic variations associated with virulence.</title>
        <authorList>
            <person name="Lypaczewski P."/>
            <person name="Hoshizaki J."/>
            <person name="Zhang W.-W."/>
            <person name="McCall L.-I."/>
            <person name="Torcivia-Rodriguez J."/>
            <person name="Simonyan V."/>
            <person name="Kaur A."/>
            <person name="Dewar K."/>
            <person name="Matlashewski G."/>
        </authorList>
    </citation>
    <scope>NUCLEOTIDE SEQUENCE [LARGE SCALE GENOMIC DNA]</scope>
    <source>
        <strain evidence="3 4">LdCL</strain>
    </source>
</reference>
<gene>
    <name evidence="3" type="ORF">LdCL_310018400</name>
</gene>